<proteinExistence type="predicted"/>
<reference evidence="1" key="1">
    <citation type="journal article" date="2020" name="Phytopathology">
        <title>Genome Sequence Resources of Colletotrichum truncatum, C. plurivorum, C. musicola, and C. sojae: Four Species Pathogenic to Soybean (Glycine max).</title>
        <authorList>
            <person name="Rogerio F."/>
            <person name="Boufleur T.R."/>
            <person name="Ciampi-Guillardi M."/>
            <person name="Sukno S.A."/>
            <person name="Thon M.R."/>
            <person name="Massola Junior N.S."/>
            <person name="Baroncelli R."/>
        </authorList>
    </citation>
    <scope>NUCLEOTIDE SEQUENCE</scope>
    <source>
        <strain evidence="1">LFN0074</strain>
    </source>
</reference>
<dbReference type="AlphaFoldDB" id="A0A8H6NX85"/>
<sequence length="97" mass="10365">MEQISEDEGTTAAIIRTRRGEAVRVDLAATSTRAEDDLAVAEREATRGPLAAEGVSSTGGYMATSRTKRMCLTVERLAAAMAMDDGNTGWDAFAFVY</sequence>
<protein>
    <submittedName>
        <fullName evidence="1">Uncharacterized protein</fullName>
    </submittedName>
</protein>
<comment type="caution">
    <text evidence="1">The sequence shown here is derived from an EMBL/GenBank/DDBJ whole genome shotgun (WGS) entry which is preliminary data.</text>
</comment>
<accession>A0A8H6NX85</accession>
<keyword evidence="2" id="KW-1185">Reference proteome</keyword>
<dbReference type="EMBL" id="WIGM01000021">
    <property type="protein sequence ID" value="KAF6844249.1"/>
    <property type="molecule type" value="Genomic_DNA"/>
</dbReference>
<evidence type="ECO:0000313" key="1">
    <source>
        <dbReference type="EMBL" id="KAF6844249.1"/>
    </source>
</evidence>
<dbReference type="Proteomes" id="UP000639643">
    <property type="component" value="Unassembled WGS sequence"/>
</dbReference>
<organism evidence="1 2">
    <name type="scientific">Colletotrichum musicola</name>
    <dbReference type="NCBI Taxonomy" id="2175873"/>
    <lineage>
        <taxon>Eukaryota</taxon>
        <taxon>Fungi</taxon>
        <taxon>Dikarya</taxon>
        <taxon>Ascomycota</taxon>
        <taxon>Pezizomycotina</taxon>
        <taxon>Sordariomycetes</taxon>
        <taxon>Hypocreomycetidae</taxon>
        <taxon>Glomerellales</taxon>
        <taxon>Glomerellaceae</taxon>
        <taxon>Colletotrichum</taxon>
        <taxon>Colletotrichum orchidearum species complex</taxon>
    </lineage>
</organism>
<name>A0A8H6NX85_9PEZI</name>
<gene>
    <name evidence="1" type="ORF">CMUS01_01304</name>
</gene>
<evidence type="ECO:0000313" key="2">
    <source>
        <dbReference type="Proteomes" id="UP000639643"/>
    </source>
</evidence>